<protein>
    <recommendedName>
        <fullName evidence="3">Secreted protein</fullName>
    </recommendedName>
</protein>
<name>A0AAV7GNP9_DENCH</name>
<sequence length="81" mass="8686">MLTLLFSPPLIPLRCQFPITVSAQSCRPISIIVPSTNACFSSLPISSGSLSLAEYIIVSLTVKVPINLSSCVTYACRITKL</sequence>
<evidence type="ECO:0000313" key="1">
    <source>
        <dbReference type="EMBL" id="KAH0457084.1"/>
    </source>
</evidence>
<comment type="caution">
    <text evidence="1">The sequence shown here is derived from an EMBL/GenBank/DDBJ whole genome shotgun (WGS) entry which is preliminary data.</text>
</comment>
<keyword evidence="2" id="KW-1185">Reference proteome</keyword>
<reference evidence="1 2" key="1">
    <citation type="journal article" date="2021" name="Hortic Res">
        <title>Chromosome-scale assembly of the Dendrobium chrysotoxum genome enhances the understanding of orchid evolution.</title>
        <authorList>
            <person name="Zhang Y."/>
            <person name="Zhang G.Q."/>
            <person name="Zhang D."/>
            <person name="Liu X.D."/>
            <person name="Xu X.Y."/>
            <person name="Sun W.H."/>
            <person name="Yu X."/>
            <person name="Zhu X."/>
            <person name="Wang Z.W."/>
            <person name="Zhao X."/>
            <person name="Zhong W.Y."/>
            <person name="Chen H."/>
            <person name="Yin W.L."/>
            <person name="Huang T."/>
            <person name="Niu S.C."/>
            <person name="Liu Z.J."/>
        </authorList>
    </citation>
    <scope>NUCLEOTIDE SEQUENCE [LARGE SCALE GENOMIC DNA]</scope>
    <source>
        <strain evidence="1">Lindl</strain>
    </source>
</reference>
<dbReference type="AlphaFoldDB" id="A0AAV7GNP9"/>
<dbReference type="EMBL" id="JAGFBR010000013">
    <property type="protein sequence ID" value="KAH0457084.1"/>
    <property type="molecule type" value="Genomic_DNA"/>
</dbReference>
<accession>A0AAV7GNP9</accession>
<evidence type="ECO:0008006" key="3">
    <source>
        <dbReference type="Google" id="ProtNLM"/>
    </source>
</evidence>
<proteinExistence type="predicted"/>
<dbReference type="Proteomes" id="UP000775213">
    <property type="component" value="Unassembled WGS sequence"/>
</dbReference>
<organism evidence="1 2">
    <name type="scientific">Dendrobium chrysotoxum</name>
    <name type="common">Orchid</name>
    <dbReference type="NCBI Taxonomy" id="161865"/>
    <lineage>
        <taxon>Eukaryota</taxon>
        <taxon>Viridiplantae</taxon>
        <taxon>Streptophyta</taxon>
        <taxon>Embryophyta</taxon>
        <taxon>Tracheophyta</taxon>
        <taxon>Spermatophyta</taxon>
        <taxon>Magnoliopsida</taxon>
        <taxon>Liliopsida</taxon>
        <taxon>Asparagales</taxon>
        <taxon>Orchidaceae</taxon>
        <taxon>Epidendroideae</taxon>
        <taxon>Malaxideae</taxon>
        <taxon>Dendrobiinae</taxon>
        <taxon>Dendrobium</taxon>
    </lineage>
</organism>
<evidence type="ECO:0000313" key="2">
    <source>
        <dbReference type="Proteomes" id="UP000775213"/>
    </source>
</evidence>
<gene>
    <name evidence="1" type="ORF">IEQ34_014991</name>
</gene>